<feature type="signal peptide" evidence="6">
    <location>
        <begin position="1"/>
        <end position="18"/>
    </location>
</feature>
<reference evidence="8" key="1">
    <citation type="submission" date="2022-10" db="EMBL/GenBank/DDBJ databases">
        <title>Complete genome sequence of Capnocytophaga ochracea KCOM 2812 isolated from actinomycosis lesion.</title>
        <authorList>
            <person name="Kook J.-K."/>
            <person name="Park S.-N."/>
            <person name="Lim Y.K."/>
        </authorList>
    </citation>
    <scope>NUCLEOTIDE SEQUENCE</scope>
    <source>
        <strain evidence="8">KCOM 28121</strain>
    </source>
</reference>
<accession>A0AA46ZZT1</accession>
<organism evidence="8 9">
    <name type="scientific">Capnocytophaga ochracea</name>
    <dbReference type="NCBI Taxonomy" id="1018"/>
    <lineage>
        <taxon>Bacteria</taxon>
        <taxon>Pseudomonadati</taxon>
        <taxon>Bacteroidota</taxon>
        <taxon>Flavobacteriia</taxon>
        <taxon>Flavobacteriales</taxon>
        <taxon>Flavobacteriaceae</taxon>
        <taxon>Capnocytophaga</taxon>
    </lineage>
</organism>
<evidence type="ECO:0000259" key="7">
    <source>
        <dbReference type="PROSITE" id="PS51007"/>
    </source>
</evidence>
<keyword evidence="2 4" id="KW-0479">Metal-binding</keyword>
<dbReference type="RefSeq" id="WP_264860919.1">
    <property type="nucleotide sequence ID" value="NZ_CP110230.1"/>
</dbReference>
<evidence type="ECO:0000313" key="8">
    <source>
        <dbReference type="EMBL" id="UZD41859.1"/>
    </source>
</evidence>
<evidence type="ECO:0000256" key="2">
    <source>
        <dbReference type="ARBA" id="ARBA00022723"/>
    </source>
</evidence>
<feature type="compositionally biased region" description="Low complexity" evidence="5">
    <location>
        <begin position="22"/>
        <end position="48"/>
    </location>
</feature>
<evidence type="ECO:0000256" key="5">
    <source>
        <dbReference type="SAM" id="MobiDB-lite"/>
    </source>
</evidence>
<evidence type="ECO:0000256" key="4">
    <source>
        <dbReference type="PROSITE-ProRule" id="PRU00433"/>
    </source>
</evidence>
<keyword evidence="3 4" id="KW-0408">Iron</keyword>
<keyword evidence="6" id="KW-0732">Signal</keyword>
<dbReference type="GO" id="GO:0046872">
    <property type="term" value="F:metal ion binding"/>
    <property type="evidence" value="ECO:0007669"/>
    <property type="project" value="UniProtKB-KW"/>
</dbReference>
<dbReference type="InterPro" id="IPR036909">
    <property type="entry name" value="Cyt_c-like_dom_sf"/>
</dbReference>
<proteinExistence type="predicted"/>
<dbReference type="PROSITE" id="PS51257">
    <property type="entry name" value="PROKAR_LIPOPROTEIN"/>
    <property type="match status" value="1"/>
</dbReference>
<dbReference type="InterPro" id="IPR009056">
    <property type="entry name" value="Cyt_c-like_dom"/>
</dbReference>
<name>A0AA46ZZT1_CAPOC</name>
<dbReference type="Gene3D" id="1.10.760.10">
    <property type="entry name" value="Cytochrome c-like domain"/>
    <property type="match status" value="1"/>
</dbReference>
<keyword evidence="1 4" id="KW-0349">Heme</keyword>
<feature type="chain" id="PRO_5041285190" evidence="6">
    <location>
        <begin position="19"/>
        <end position="166"/>
    </location>
</feature>
<dbReference type="PROSITE" id="PS51007">
    <property type="entry name" value="CYTC"/>
    <property type="match status" value="1"/>
</dbReference>
<dbReference type="GO" id="GO:0020037">
    <property type="term" value="F:heme binding"/>
    <property type="evidence" value="ECO:0007669"/>
    <property type="project" value="InterPro"/>
</dbReference>
<evidence type="ECO:0000256" key="6">
    <source>
        <dbReference type="SAM" id="SignalP"/>
    </source>
</evidence>
<dbReference type="EMBL" id="CP110230">
    <property type="protein sequence ID" value="UZD41859.1"/>
    <property type="molecule type" value="Genomic_DNA"/>
</dbReference>
<feature type="domain" description="Cytochrome c" evidence="7">
    <location>
        <begin position="77"/>
        <end position="166"/>
    </location>
</feature>
<dbReference type="SUPFAM" id="SSF46626">
    <property type="entry name" value="Cytochrome c"/>
    <property type="match status" value="1"/>
</dbReference>
<dbReference type="Pfam" id="PF00034">
    <property type="entry name" value="Cytochrom_C"/>
    <property type="match status" value="1"/>
</dbReference>
<evidence type="ECO:0000313" key="9">
    <source>
        <dbReference type="Proteomes" id="UP001163262"/>
    </source>
</evidence>
<protein>
    <submittedName>
        <fullName evidence="8">Cytochrome c</fullName>
    </submittedName>
</protein>
<evidence type="ECO:0000256" key="1">
    <source>
        <dbReference type="ARBA" id="ARBA00022617"/>
    </source>
</evidence>
<dbReference type="Proteomes" id="UP001163262">
    <property type="component" value="Chromosome"/>
</dbReference>
<dbReference type="GO" id="GO:0009055">
    <property type="term" value="F:electron transfer activity"/>
    <property type="evidence" value="ECO:0007669"/>
    <property type="project" value="InterPro"/>
</dbReference>
<evidence type="ECO:0000256" key="3">
    <source>
        <dbReference type="ARBA" id="ARBA00023004"/>
    </source>
</evidence>
<feature type="region of interest" description="Disordered" evidence="5">
    <location>
        <begin position="17"/>
        <end position="71"/>
    </location>
</feature>
<dbReference type="AlphaFoldDB" id="A0AA46ZZT1"/>
<sequence length="166" mass="18498">MKKHFLTFATMALLTACGGGTNNNNTTTDSTTQEATTTTPAPSNSAPEPDFPDWQNNKGIGPVKTITPPLADTPDATMAAKGEETFNTYCTVCHRPKKRLTGPAMIGLLDRRTPEWVMNMILNPDVMEKQDPIAKKLVEEYNTLMLNQRLNEQQARELLEYIRTIK</sequence>
<gene>
    <name evidence="8" type="ORF">OL231_04765</name>
</gene>